<dbReference type="InterPro" id="IPR051393">
    <property type="entry name" value="ABC_transporter_permease"/>
</dbReference>
<organism evidence="9 10">
    <name type="scientific">Halorubrum distributum</name>
    <dbReference type="NCBI Taxonomy" id="29283"/>
    <lineage>
        <taxon>Archaea</taxon>
        <taxon>Methanobacteriati</taxon>
        <taxon>Methanobacteriota</taxon>
        <taxon>Stenosarchaea group</taxon>
        <taxon>Halobacteria</taxon>
        <taxon>Halobacteriales</taxon>
        <taxon>Haloferacaceae</taxon>
        <taxon>Halorubrum</taxon>
        <taxon>Halorubrum distributum group</taxon>
    </lineage>
</organism>
<dbReference type="Proteomes" id="UP000460194">
    <property type="component" value="Unassembled WGS sequence"/>
</dbReference>
<feature type="domain" description="ABC transmembrane type-1" evidence="8">
    <location>
        <begin position="136"/>
        <end position="349"/>
    </location>
</feature>
<evidence type="ECO:0000256" key="6">
    <source>
        <dbReference type="ARBA" id="ARBA00023136"/>
    </source>
</evidence>
<comment type="subcellular location">
    <subcellularLocation>
        <location evidence="1 7">Cell membrane</location>
        <topology evidence="1 7">Multi-pass membrane protein</topology>
    </subcellularLocation>
</comment>
<evidence type="ECO:0000256" key="4">
    <source>
        <dbReference type="ARBA" id="ARBA00022692"/>
    </source>
</evidence>
<evidence type="ECO:0000256" key="1">
    <source>
        <dbReference type="ARBA" id="ARBA00004651"/>
    </source>
</evidence>
<keyword evidence="3" id="KW-1003">Cell membrane</keyword>
<dbReference type="GO" id="GO:0055085">
    <property type="term" value="P:transmembrane transport"/>
    <property type="evidence" value="ECO:0007669"/>
    <property type="project" value="InterPro"/>
</dbReference>
<sequence>MATSDETDDPVGETYRRRVRGTVRTATRRVRRAARPVWDRVRFVRQDLTAATPTLPRVAYLFIAPFFVLFGIFLAFPVFYTLYLSFFEYQGVGEGSLFWIDLGPLYVEIPRIAQLNFIGLGNYARLLGNDLFWQSMFNTSYILAIQVPLMIGLALALALALNASFMRLKGVFRTAIALPVSANLVAYSTVFLLLFNEQLGFLNYVLSGVGLGPIPWLTSEFWARNTIIAAVTWRWTGYNMIILLAGLQTIPQQLYEAAEIDGANRWEKFRYVTLPQLKPVLLFVVVLSTIGTFKLFAEPYVITGGGPTNSTITIVQYIYRQAFVNFNLGYASALTVVFVAVVSVFSIVQIKLGGED</sequence>
<evidence type="ECO:0000256" key="3">
    <source>
        <dbReference type="ARBA" id="ARBA00022475"/>
    </source>
</evidence>
<feature type="transmembrane region" description="Helical" evidence="7">
    <location>
        <begin position="141"/>
        <end position="163"/>
    </location>
</feature>
<evidence type="ECO:0000256" key="2">
    <source>
        <dbReference type="ARBA" id="ARBA00022448"/>
    </source>
</evidence>
<dbReference type="Gene3D" id="1.10.3720.10">
    <property type="entry name" value="MetI-like"/>
    <property type="match status" value="1"/>
</dbReference>
<dbReference type="GO" id="GO:0005886">
    <property type="term" value="C:plasma membrane"/>
    <property type="evidence" value="ECO:0007669"/>
    <property type="project" value="UniProtKB-SubCell"/>
</dbReference>
<feature type="transmembrane region" description="Helical" evidence="7">
    <location>
        <begin position="175"/>
        <end position="195"/>
    </location>
</feature>
<evidence type="ECO:0000259" key="8">
    <source>
        <dbReference type="PROSITE" id="PS50928"/>
    </source>
</evidence>
<dbReference type="InterPro" id="IPR035906">
    <property type="entry name" value="MetI-like_sf"/>
</dbReference>
<keyword evidence="5 7" id="KW-1133">Transmembrane helix</keyword>
<dbReference type="CDD" id="cd06261">
    <property type="entry name" value="TM_PBP2"/>
    <property type="match status" value="1"/>
</dbReference>
<evidence type="ECO:0000313" key="9">
    <source>
        <dbReference type="EMBL" id="MYL16112.1"/>
    </source>
</evidence>
<dbReference type="InterPro" id="IPR000515">
    <property type="entry name" value="MetI-like"/>
</dbReference>
<dbReference type="PANTHER" id="PTHR30193">
    <property type="entry name" value="ABC TRANSPORTER PERMEASE PROTEIN"/>
    <property type="match status" value="1"/>
</dbReference>
<dbReference type="EMBL" id="WMEO01000006">
    <property type="protein sequence ID" value="MYL16112.1"/>
    <property type="molecule type" value="Genomic_DNA"/>
</dbReference>
<name>A0A6B1I5V2_9EURY</name>
<keyword evidence="4 7" id="KW-0812">Transmembrane</keyword>
<dbReference type="RefSeq" id="WP_159368800.1">
    <property type="nucleotide sequence ID" value="NZ_WMEO01000006.1"/>
</dbReference>
<protein>
    <submittedName>
        <fullName evidence="9">ABC transporter permease subunit</fullName>
    </submittedName>
</protein>
<dbReference type="PROSITE" id="PS50928">
    <property type="entry name" value="ABC_TM1"/>
    <property type="match status" value="1"/>
</dbReference>
<evidence type="ECO:0000256" key="7">
    <source>
        <dbReference type="RuleBase" id="RU363032"/>
    </source>
</evidence>
<evidence type="ECO:0000313" key="10">
    <source>
        <dbReference type="Proteomes" id="UP000460194"/>
    </source>
</evidence>
<feature type="transmembrane region" description="Helical" evidence="7">
    <location>
        <begin position="201"/>
        <end position="218"/>
    </location>
</feature>
<accession>A0A6B1I5V2</accession>
<keyword evidence="6 7" id="KW-0472">Membrane</keyword>
<dbReference type="SUPFAM" id="SSF161098">
    <property type="entry name" value="MetI-like"/>
    <property type="match status" value="1"/>
</dbReference>
<reference evidence="9 10" key="1">
    <citation type="submission" date="2019-11" db="EMBL/GenBank/DDBJ databases">
        <title>Genome sequences of 17 halophilic strains isolated from different environments.</title>
        <authorList>
            <person name="Furrow R.E."/>
        </authorList>
    </citation>
    <scope>NUCLEOTIDE SEQUENCE [LARGE SCALE GENOMIC DNA]</scope>
    <source>
        <strain evidence="9 10">22517_05_Cabo</strain>
    </source>
</reference>
<feature type="transmembrane region" description="Helical" evidence="7">
    <location>
        <begin position="280"/>
        <end position="297"/>
    </location>
</feature>
<dbReference type="PANTHER" id="PTHR30193:SF37">
    <property type="entry name" value="INNER MEMBRANE ABC TRANSPORTER PERMEASE PROTEIN YCJO"/>
    <property type="match status" value="1"/>
</dbReference>
<dbReference type="AlphaFoldDB" id="A0A6B1I5V2"/>
<proteinExistence type="inferred from homology"/>
<dbReference type="Pfam" id="PF00528">
    <property type="entry name" value="BPD_transp_1"/>
    <property type="match status" value="1"/>
</dbReference>
<feature type="transmembrane region" description="Helical" evidence="7">
    <location>
        <begin position="328"/>
        <end position="348"/>
    </location>
</feature>
<comment type="similarity">
    <text evidence="7">Belongs to the binding-protein-dependent transport system permease family.</text>
</comment>
<comment type="caution">
    <text evidence="9">The sequence shown here is derived from an EMBL/GenBank/DDBJ whole genome shotgun (WGS) entry which is preliminary data.</text>
</comment>
<evidence type="ECO:0000256" key="5">
    <source>
        <dbReference type="ARBA" id="ARBA00022989"/>
    </source>
</evidence>
<feature type="transmembrane region" description="Helical" evidence="7">
    <location>
        <begin position="58"/>
        <end position="80"/>
    </location>
</feature>
<keyword evidence="2 7" id="KW-0813">Transport</keyword>
<gene>
    <name evidence="9" type="ORF">GLW36_05530</name>
</gene>